<reference evidence="2 3" key="1">
    <citation type="journal article" date="2021" name="J. Hered.">
        <title>A chromosome-level genome assembly of the parasitoid wasp, Cotesia glomerata (Hymenoptera: Braconidae).</title>
        <authorList>
            <person name="Pinto B.J."/>
            <person name="Weis J.J."/>
            <person name="Gamble T."/>
            <person name="Ode P.J."/>
            <person name="Paul R."/>
            <person name="Zaspel J.M."/>
        </authorList>
    </citation>
    <scope>NUCLEOTIDE SEQUENCE [LARGE SCALE GENOMIC DNA]</scope>
    <source>
        <strain evidence="2">CgM1</strain>
    </source>
</reference>
<accession>A0AAV7J8N1</accession>
<proteinExistence type="predicted"/>
<keyword evidence="3" id="KW-1185">Reference proteome</keyword>
<feature type="transmembrane region" description="Helical" evidence="1">
    <location>
        <begin position="54"/>
        <end position="76"/>
    </location>
</feature>
<keyword evidence="1" id="KW-0472">Membrane</keyword>
<organism evidence="2 3">
    <name type="scientific">Cotesia glomerata</name>
    <name type="common">Lepidopteran parasitic wasp</name>
    <name type="synonym">Apanteles glomeratus</name>
    <dbReference type="NCBI Taxonomy" id="32391"/>
    <lineage>
        <taxon>Eukaryota</taxon>
        <taxon>Metazoa</taxon>
        <taxon>Ecdysozoa</taxon>
        <taxon>Arthropoda</taxon>
        <taxon>Hexapoda</taxon>
        <taxon>Insecta</taxon>
        <taxon>Pterygota</taxon>
        <taxon>Neoptera</taxon>
        <taxon>Endopterygota</taxon>
        <taxon>Hymenoptera</taxon>
        <taxon>Apocrita</taxon>
        <taxon>Ichneumonoidea</taxon>
        <taxon>Braconidae</taxon>
        <taxon>Microgastrinae</taxon>
        <taxon>Cotesia</taxon>
    </lineage>
</organism>
<comment type="caution">
    <text evidence="2">The sequence shown here is derived from an EMBL/GenBank/DDBJ whole genome shotgun (WGS) entry which is preliminary data.</text>
</comment>
<gene>
    <name evidence="2" type="ORF">KQX54_021123</name>
</gene>
<keyword evidence="1" id="KW-0812">Transmembrane</keyword>
<protein>
    <submittedName>
        <fullName evidence="2">Uncharacterized protein</fullName>
    </submittedName>
</protein>
<name>A0AAV7J8N1_COTGL</name>
<dbReference type="Proteomes" id="UP000826195">
    <property type="component" value="Unassembled WGS sequence"/>
</dbReference>
<keyword evidence="1" id="KW-1133">Transmembrane helix</keyword>
<evidence type="ECO:0000256" key="1">
    <source>
        <dbReference type="SAM" id="Phobius"/>
    </source>
</evidence>
<evidence type="ECO:0000313" key="2">
    <source>
        <dbReference type="EMBL" id="KAH0568517.1"/>
    </source>
</evidence>
<sequence length="133" mass="14551">MLGVSSSNYERETKIKEPVIKQSADIINQASSFSASKVVEASTDDDKHTKGNSYVTGIVIVSILVGSSIFLAVCFLNAKVQECVKSCLRCRFLKKSDVRMRYSKISTSSEADALLDGPDTMCQSDSDDDLLRL</sequence>
<dbReference type="AlphaFoldDB" id="A0AAV7J8N1"/>
<evidence type="ECO:0000313" key="3">
    <source>
        <dbReference type="Proteomes" id="UP000826195"/>
    </source>
</evidence>
<dbReference type="EMBL" id="JAHXZJ010000001">
    <property type="protein sequence ID" value="KAH0568517.1"/>
    <property type="molecule type" value="Genomic_DNA"/>
</dbReference>